<dbReference type="PROSITE" id="PS01225">
    <property type="entry name" value="CTCK_2"/>
    <property type="match status" value="1"/>
</dbReference>
<dbReference type="SMART" id="SM00209">
    <property type="entry name" value="TSP1"/>
    <property type="match status" value="1"/>
</dbReference>
<dbReference type="FunFam" id="2.10.70.10:FF:000015">
    <property type="entry name" value="CYR61 isoform 1"/>
    <property type="match status" value="1"/>
</dbReference>
<dbReference type="SMART" id="SM00121">
    <property type="entry name" value="IB"/>
    <property type="match status" value="1"/>
</dbReference>
<dbReference type="InterPro" id="IPR000867">
    <property type="entry name" value="IGFBP-like"/>
</dbReference>
<evidence type="ECO:0000256" key="10">
    <source>
        <dbReference type="ARBA" id="ARBA00042351"/>
    </source>
</evidence>
<comment type="caution">
    <text evidence="11">Lacks conserved residue(s) required for the propagation of feature annotation.</text>
</comment>
<dbReference type="PROSITE" id="PS50184">
    <property type="entry name" value="VWFC_2"/>
    <property type="match status" value="1"/>
</dbReference>
<dbReference type="PROSITE" id="PS01208">
    <property type="entry name" value="VWFC_1"/>
    <property type="match status" value="1"/>
</dbReference>
<dbReference type="PROSITE" id="PS00222">
    <property type="entry name" value="IGFBP_N_1"/>
    <property type="match status" value="1"/>
</dbReference>
<sequence length="358" mass="38973">MEMFSLVIFMGSLSLAFPSCPSECACPLEAPRCAPGVSLALDGCGCCKVCARQLNEDCSQSQPCDHGKGLQCNFGASRGASKGICRAKSEGRPCEYNSKIYQNGETFQPNCKHLCTCMDGAVGCSTLCPQELSLPRLGCAHPRLLKVPGRCCEEWHCKPLSKDSSTASENDLSKRHPLTDLAKAPLKSLPAFGVPAESRMFERQKCAVQTTAWSQCSKTCGTGVSTRVSNNNGDCRVVRETRLCQVRSCAPPTAASAKKGRRCSRPRRAPQAEPLRYAGCSSISEFRLRSCGTCADGRCCSPLRTRTVPVRFRCADGEIVKKNVMLIQSCKCTFDCPPTSEASHPRYPLLNDIRKFRD</sequence>
<dbReference type="EMBL" id="JAFDVH010000022">
    <property type="protein sequence ID" value="KAG7456536.1"/>
    <property type="molecule type" value="Genomic_DNA"/>
</dbReference>
<evidence type="ECO:0000256" key="1">
    <source>
        <dbReference type="ARBA" id="ARBA00004613"/>
    </source>
</evidence>
<dbReference type="InterPro" id="IPR043973">
    <property type="entry name" value="TSP1_CCN"/>
</dbReference>
<dbReference type="SUPFAM" id="SSF82895">
    <property type="entry name" value="TSP-1 type 1 repeat"/>
    <property type="match status" value="1"/>
</dbReference>
<keyword evidence="6" id="KW-1015">Disulfide bond</keyword>
<dbReference type="PROSITE" id="PS51323">
    <property type="entry name" value="IGFBP_N_2"/>
    <property type="match status" value="1"/>
</dbReference>
<dbReference type="InterPro" id="IPR006208">
    <property type="entry name" value="Glyco_hormone_CN"/>
</dbReference>
<dbReference type="SUPFAM" id="SSF57184">
    <property type="entry name" value="Growth factor receptor domain"/>
    <property type="match status" value="1"/>
</dbReference>
<feature type="signal peptide" evidence="12">
    <location>
        <begin position="1"/>
        <end position="16"/>
    </location>
</feature>
<evidence type="ECO:0000256" key="4">
    <source>
        <dbReference type="ARBA" id="ARBA00022553"/>
    </source>
</evidence>
<feature type="domain" description="IGFBP N-terminal" evidence="15">
    <location>
        <begin position="16"/>
        <end position="88"/>
    </location>
</feature>
<evidence type="ECO:0000256" key="7">
    <source>
        <dbReference type="ARBA" id="ARBA00023183"/>
    </source>
</evidence>
<keyword evidence="3" id="KW-0964">Secreted</keyword>
<dbReference type="PIRSF" id="PIRSF036495">
    <property type="entry name" value="IGFBP_rP_CNN"/>
    <property type="match status" value="1"/>
</dbReference>
<dbReference type="AlphaFoldDB" id="A0A9D3SX34"/>
<comment type="similarity">
    <text evidence="2">Belongs to the CCN family.</text>
</comment>
<feature type="domain" description="CTCK" evidence="13">
    <location>
        <begin position="263"/>
        <end position="337"/>
    </location>
</feature>
<evidence type="ECO:0000256" key="9">
    <source>
        <dbReference type="ARBA" id="ARBA00042204"/>
    </source>
</evidence>
<dbReference type="Pfam" id="PF00093">
    <property type="entry name" value="VWC"/>
    <property type="match status" value="1"/>
</dbReference>
<dbReference type="InterPro" id="IPR009030">
    <property type="entry name" value="Growth_fac_rcpt_cys_sf"/>
</dbReference>
<name>A0A9D3SX34_MEGAT</name>
<reference evidence="16" key="1">
    <citation type="submission" date="2021-01" db="EMBL/GenBank/DDBJ databases">
        <authorList>
            <person name="Zahm M."/>
            <person name="Roques C."/>
            <person name="Cabau C."/>
            <person name="Klopp C."/>
            <person name="Donnadieu C."/>
            <person name="Jouanno E."/>
            <person name="Lampietro C."/>
            <person name="Louis A."/>
            <person name="Herpin A."/>
            <person name="Echchiki A."/>
            <person name="Berthelot C."/>
            <person name="Parey E."/>
            <person name="Roest-Crollius H."/>
            <person name="Braasch I."/>
            <person name="Postlethwait J."/>
            <person name="Bobe J."/>
            <person name="Montfort J."/>
            <person name="Bouchez O."/>
            <person name="Begum T."/>
            <person name="Mejri S."/>
            <person name="Adams A."/>
            <person name="Chen W.-J."/>
            <person name="Guiguen Y."/>
        </authorList>
    </citation>
    <scope>NUCLEOTIDE SEQUENCE</scope>
    <source>
        <strain evidence="16">YG-15Mar2019-1</strain>
        <tissue evidence="16">Brain</tissue>
    </source>
</reference>
<dbReference type="InterPro" id="IPR017891">
    <property type="entry name" value="Insulin_GF-bd_Cys-rich_CS"/>
</dbReference>
<dbReference type="GO" id="GO:0019838">
    <property type="term" value="F:growth factor binding"/>
    <property type="evidence" value="ECO:0007669"/>
    <property type="project" value="UniProtKB-KW"/>
</dbReference>
<dbReference type="Proteomes" id="UP001046870">
    <property type="component" value="Chromosome 22"/>
</dbReference>
<dbReference type="GO" id="GO:0051240">
    <property type="term" value="P:positive regulation of multicellular organismal process"/>
    <property type="evidence" value="ECO:0007669"/>
    <property type="project" value="UniProtKB-ARBA"/>
</dbReference>
<dbReference type="SMART" id="SM00214">
    <property type="entry name" value="VWC"/>
    <property type="match status" value="1"/>
</dbReference>
<comment type="subcellular location">
    <subcellularLocation>
        <location evidence="1">Secreted</location>
    </subcellularLocation>
</comment>
<dbReference type="SMART" id="SM00041">
    <property type="entry name" value="CT"/>
    <property type="match status" value="1"/>
</dbReference>
<evidence type="ECO:0000256" key="6">
    <source>
        <dbReference type="ARBA" id="ARBA00023157"/>
    </source>
</evidence>
<organism evidence="16 17">
    <name type="scientific">Megalops atlanticus</name>
    <name type="common">Tarpon</name>
    <name type="synonym">Clupea gigantea</name>
    <dbReference type="NCBI Taxonomy" id="7932"/>
    <lineage>
        <taxon>Eukaryota</taxon>
        <taxon>Metazoa</taxon>
        <taxon>Chordata</taxon>
        <taxon>Craniata</taxon>
        <taxon>Vertebrata</taxon>
        <taxon>Euteleostomi</taxon>
        <taxon>Actinopterygii</taxon>
        <taxon>Neopterygii</taxon>
        <taxon>Teleostei</taxon>
        <taxon>Elopiformes</taxon>
        <taxon>Megalopidae</taxon>
        <taxon>Megalops</taxon>
    </lineage>
</organism>
<dbReference type="GO" id="GO:0008201">
    <property type="term" value="F:heparin binding"/>
    <property type="evidence" value="ECO:0007669"/>
    <property type="project" value="TreeGrafter"/>
</dbReference>
<accession>A0A9D3SX34</accession>
<dbReference type="Pfam" id="PF00007">
    <property type="entry name" value="Cys_knot"/>
    <property type="match status" value="1"/>
</dbReference>
<dbReference type="GO" id="GO:0007165">
    <property type="term" value="P:signal transduction"/>
    <property type="evidence" value="ECO:0007669"/>
    <property type="project" value="InterPro"/>
</dbReference>
<evidence type="ECO:0000313" key="16">
    <source>
        <dbReference type="EMBL" id="KAG7456536.1"/>
    </source>
</evidence>
<dbReference type="InterPro" id="IPR000884">
    <property type="entry name" value="TSP1_rpt"/>
</dbReference>
<dbReference type="PANTHER" id="PTHR11348:SF18">
    <property type="entry name" value="CCN FAMILY MEMBER 1"/>
    <property type="match status" value="1"/>
</dbReference>
<dbReference type="Pfam" id="PF00219">
    <property type="entry name" value="IGFBP"/>
    <property type="match status" value="1"/>
</dbReference>
<dbReference type="PROSITE" id="PS01185">
    <property type="entry name" value="CTCK_1"/>
    <property type="match status" value="1"/>
</dbReference>
<keyword evidence="17" id="KW-1185">Reference proteome</keyword>
<evidence type="ECO:0000259" key="15">
    <source>
        <dbReference type="PROSITE" id="PS51323"/>
    </source>
</evidence>
<dbReference type="InterPro" id="IPR050941">
    <property type="entry name" value="CCN"/>
</dbReference>
<dbReference type="Pfam" id="PF19035">
    <property type="entry name" value="TSP1_CCN"/>
    <property type="match status" value="1"/>
</dbReference>
<comment type="caution">
    <text evidence="16">The sequence shown here is derived from an EMBL/GenBank/DDBJ whole genome shotgun (WGS) entry which is preliminary data.</text>
</comment>
<evidence type="ECO:0000256" key="3">
    <source>
        <dbReference type="ARBA" id="ARBA00022525"/>
    </source>
</evidence>
<evidence type="ECO:0000256" key="11">
    <source>
        <dbReference type="PROSITE-ProRule" id="PRU00039"/>
    </source>
</evidence>
<dbReference type="OrthoDB" id="365605at2759"/>
<dbReference type="PANTHER" id="PTHR11348">
    <property type="entry name" value="CONNECTIVE TISSUE GROWTH FACTOR-RELATED"/>
    <property type="match status" value="1"/>
</dbReference>
<dbReference type="GO" id="GO:0005615">
    <property type="term" value="C:extracellular space"/>
    <property type="evidence" value="ECO:0007669"/>
    <property type="project" value="TreeGrafter"/>
</dbReference>
<evidence type="ECO:0000256" key="8">
    <source>
        <dbReference type="ARBA" id="ARBA00039941"/>
    </source>
</evidence>
<dbReference type="GO" id="GO:0005178">
    <property type="term" value="F:integrin binding"/>
    <property type="evidence" value="ECO:0007669"/>
    <property type="project" value="TreeGrafter"/>
</dbReference>
<proteinExistence type="inferred from homology"/>
<keyword evidence="5 12" id="KW-0732">Signal</keyword>
<dbReference type="GO" id="GO:0007155">
    <property type="term" value="P:cell adhesion"/>
    <property type="evidence" value="ECO:0007669"/>
    <property type="project" value="TreeGrafter"/>
</dbReference>
<gene>
    <name evidence="16" type="ORF">MATL_G00236830</name>
</gene>
<evidence type="ECO:0000313" key="17">
    <source>
        <dbReference type="Proteomes" id="UP001046870"/>
    </source>
</evidence>
<protein>
    <recommendedName>
        <fullName evidence="8">CCN family member 1</fullName>
    </recommendedName>
    <alternativeName>
        <fullName evidence="10">Cellular communication network factor 1</fullName>
    </alternativeName>
    <alternativeName>
        <fullName evidence="9">Protein CYR61</fullName>
    </alternativeName>
</protein>
<keyword evidence="4" id="KW-0597">Phosphoprotein</keyword>
<dbReference type="PROSITE" id="PS50092">
    <property type="entry name" value="TSP1"/>
    <property type="match status" value="1"/>
</dbReference>
<feature type="chain" id="PRO_5038701806" description="CCN family member 1" evidence="12">
    <location>
        <begin position="17"/>
        <end position="358"/>
    </location>
</feature>
<evidence type="ECO:0000259" key="14">
    <source>
        <dbReference type="PROSITE" id="PS50184"/>
    </source>
</evidence>
<dbReference type="InterPro" id="IPR012395">
    <property type="entry name" value="IGFBP_CNN"/>
</dbReference>
<dbReference type="GO" id="GO:0045597">
    <property type="term" value="P:positive regulation of cell differentiation"/>
    <property type="evidence" value="ECO:0007669"/>
    <property type="project" value="TreeGrafter"/>
</dbReference>
<evidence type="ECO:0000259" key="13">
    <source>
        <dbReference type="PROSITE" id="PS01225"/>
    </source>
</evidence>
<dbReference type="GO" id="GO:0030335">
    <property type="term" value="P:positive regulation of cell migration"/>
    <property type="evidence" value="ECO:0007669"/>
    <property type="project" value="TreeGrafter"/>
</dbReference>
<dbReference type="Gene3D" id="2.10.70.10">
    <property type="entry name" value="Complement Module, domain 1"/>
    <property type="match status" value="1"/>
</dbReference>
<keyword evidence="7" id="KW-0340">Growth factor binding</keyword>
<dbReference type="Gene3D" id="2.20.100.10">
    <property type="entry name" value="Thrombospondin type-1 (TSP1) repeat"/>
    <property type="match status" value="1"/>
</dbReference>
<dbReference type="InterPro" id="IPR001007">
    <property type="entry name" value="VWF_dom"/>
</dbReference>
<dbReference type="GO" id="GO:0031012">
    <property type="term" value="C:extracellular matrix"/>
    <property type="evidence" value="ECO:0007669"/>
    <property type="project" value="TreeGrafter"/>
</dbReference>
<evidence type="ECO:0000256" key="12">
    <source>
        <dbReference type="SAM" id="SignalP"/>
    </source>
</evidence>
<feature type="domain" description="VWFC" evidence="14">
    <location>
        <begin position="92"/>
        <end position="158"/>
    </location>
</feature>
<evidence type="ECO:0000256" key="2">
    <source>
        <dbReference type="ARBA" id="ARBA00008125"/>
    </source>
</evidence>
<dbReference type="InterPro" id="IPR006207">
    <property type="entry name" value="Cys_knot_C"/>
</dbReference>
<dbReference type="InterPro" id="IPR036383">
    <property type="entry name" value="TSP1_rpt_sf"/>
</dbReference>
<evidence type="ECO:0000256" key="5">
    <source>
        <dbReference type="ARBA" id="ARBA00022729"/>
    </source>
</evidence>